<dbReference type="STRING" id="6198.A0A075AHL1"/>
<comment type="similarity">
    <text evidence="4">Belongs to the TRAFAC class dynamin-like GTPase superfamily. GB1/RHD3 GTPase family.</text>
</comment>
<dbReference type="Gene3D" id="1.20.58.420">
    <property type="entry name" value="AHSP"/>
    <property type="match status" value="1"/>
</dbReference>
<dbReference type="Proteomes" id="UP000054324">
    <property type="component" value="Unassembled WGS sequence"/>
</dbReference>
<protein>
    <recommendedName>
        <fullName evidence="11">DNA helicase</fullName>
    </recommendedName>
</protein>
<feature type="transmembrane region" description="Helical" evidence="6">
    <location>
        <begin position="656"/>
        <end position="677"/>
    </location>
</feature>
<evidence type="ECO:0000256" key="4">
    <source>
        <dbReference type="PROSITE-ProRule" id="PRU01052"/>
    </source>
</evidence>
<dbReference type="InterPro" id="IPR001208">
    <property type="entry name" value="MCM_dom"/>
</dbReference>
<dbReference type="RefSeq" id="XP_009166218.1">
    <property type="nucleotide sequence ID" value="XM_009167954.1"/>
</dbReference>
<dbReference type="GeneID" id="20327420"/>
<dbReference type="GO" id="GO:1990518">
    <property type="term" value="F:single-stranded 3'-5' DNA helicase activity"/>
    <property type="evidence" value="ECO:0007669"/>
    <property type="project" value="TreeGrafter"/>
</dbReference>
<keyword evidence="10" id="KW-1185">Reference proteome</keyword>
<gene>
    <name evidence="9" type="ORF">T265_13253</name>
</gene>
<evidence type="ECO:0000256" key="2">
    <source>
        <dbReference type="ARBA" id="ARBA00022840"/>
    </source>
</evidence>
<keyword evidence="1 5" id="KW-0547">Nucleotide-binding</keyword>
<dbReference type="GO" id="GO:0000727">
    <property type="term" value="P:double-strand break repair via break-induced replication"/>
    <property type="evidence" value="ECO:0007669"/>
    <property type="project" value="TreeGrafter"/>
</dbReference>
<dbReference type="GO" id="GO:1902969">
    <property type="term" value="P:mitotic DNA replication"/>
    <property type="evidence" value="ECO:0007669"/>
    <property type="project" value="TreeGrafter"/>
</dbReference>
<dbReference type="PANTHER" id="PTHR11630">
    <property type="entry name" value="DNA REPLICATION LICENSING FACTOR MCM FAMILY MEMBER"/>
    <property type="match status" value="1"/>
</dbReference>
<name>A0A075AHL1_OPIVI</name>
<dbReference type="FunFam" id="3.40.50.300:FF:004169">
    <property type="entry name" value="Atlastin 3"/>
    <property type="match status" value="1"/>
</dbReference>
<organism evidence="9 10">
    <name type="scientific">Opisthorchis viverrini</name>
    <name type="common">Southeast Asian liver fluke</name>
    <dbReference type="NCBI Taxonomy" id="6198"/>
    <lineage>
        <taxon>Eukaryota</taxon>
        <taxon>Metazoa</taxon>
        <taxon>Spiralia</taxon>
        <taxon>Lophotrochozoa</taxon>
        <taxon>Platyhelminthes</taxon>
        <taxon>Trematoda</taxon>
        <taxon>Digenea</taxon>
        <taxon>Opisthorchiida</taxon>
        <taxon>Opisthorchiata</taxon>
        <taxon>Opisthorchiidae</taxon>
        <taxon>Opisthorchis</taxon>
    </lineage>
</organism>
<dbReference type="KEGG" id="ovi:T265_13253"/>
<evidence type="ECO:0000256" key="6">
    <source>
        <dbReference type="SAM" id="Phobius"/>
    </source>
</evidence>
<dbReference type="EMBL" id="KL596667">
    <property type="protein sequence ID" value="KER30074.1"/>
    <property type="molecule type" value="Genomic_DNA"/>
</dbReference>
<dbReference type="Gene3D" id="3.40.50.300">
    <property type="entry name" value="P-loop containing nucleotide triphosphate hydrolases"/>
    <property type="match status" value="3"/>
</dbReference>
<reference evidence="9 10" key="1">
    <citation type="submission" date="2013-11" db="EMBL/GenBank/DDBJ databases">
        <title>Opisthorchis viverrini - life in the bile duct.</title>
        <authorList>
            <person name="Young N.D."/>
            <person name="Nagarajan N."/>
            <person name="Lin S.J."/>
            <person name="Korhonen P.K."/>
            <person name="Jex A.R."/>
            <person name="Hall R.S."/>
            <person name="Safavi-Hemami H."/>
            <person name="Kaewkong W."/>
            <person name="Bertrand D."/>
            <person name="Gao S."/>
            <person name="Seet Q."/>
            <person name="Wongkham S."/>
            <person name="Teh B.T."/>
            <person name="Wongkham C."/>
            <person name="Intapan P.M."/>
            <person name="Maleewong W."/>
            <person name="Yang X."/>
            <person name="Hu M."/>
            <person name="Wang Z."/>
            <person name="Hofmann A."/>
            <person name="Sternberg P.W."/>
            <person name="Tan P."/>
            <person name="Wang J."/>
            <person name="Gasser R.B."/>
        </authorList>
    </citation>
    <scope>NUCLEOTIDE SEQUENCE [LARGE SCALE GENOMIC DNA]</scope>
</reference>
<dbReference type="Pfam" id="PF00493">
    <property type="entry name" value="MCM"/>
    <property type="match status" value="1"/>
</dbReference>
<evidence type="ECO:0000313" key="9">
    <source>
        <dbReference type="EMBL" id="KER30074.1"/>
    </source>
</evidence>
<keyword evidence="3" id="KW-0342">GTP-binding</keyword>
<evidence type="ECO:0000259" key="7">
    <source>
        <dbReference type="PROSITE" id="PS50051"/>
    </source>
</evidence>
<accession>A0A075AHL1</accession>
<evidence type="ECO:0000256" key="5">
    <source>
        <dbReference type="RuleBase" id="RU004070"/>
    </source>
</evidence>
<dbReference type="InterPro" id="IPR036543">
    <property type="entry name" value="Guanylate-bd_C_sf"/>
</dbReference>
<feature type="transmembrane region" description="Helical" evidence="6">
    <location>
        <begin position="683"/>
        <end position="701"/>
    </location>
</feature>
<dbReference type="GO" id="GO:0042555">
    <property type="term" value="C:MCM complex"/>
    <property type="evidence" value="ECO:0007669"/>
    <property type="project" value="TreeGrafter"/>
</dbReference>
<proteinExistence type="inferred from homology"/>
<feature type="domain" description="GB1/RHD3-type G" evidence="8">
    <location>
        <begin position="56"/>
        <end position="140"/>
    </location>
</feature>
<keyword evidence="5" id="KW-0238">DNA-binding</keyword>
<dbReference type="CTD" id="20327420"/>
<dbReference type="SUPFAM" id="SSF52540">
    <property type="entry name" value="P-loop containing nucleoside triphosphate hydrolases"/>
    <property type="match status" value="2"/>
</dbReference>
<evidence type="ECO:0000259" key="8">
    <source>
        <dbReference type="PROSITE" id="PS51715"/>
    </source>
</evidence>
<dbReference type="SUPFAM" id="SSF48340">
    <property type="entry name" value="Interferon-induced guanylate-binding protein 1 (GBP1), C-terminal domain"/>
    <property type="match status" value="1"/>
</dbReference>
<dbReference type="AlphaFoldDB" id="A0A075AHL1"/>
<evidence type="ECO:0000256" key="3">
    <source>
        <dbReference type="ARBA" id="ARBA00023134"/>
    </source>
</evidence>
<evidence type="ECO:0008006" key="11">
    <source>
        <dbReference type="Google" id="ProtNLM"/>
    </source>
</evidence>
<keyword evidence="6" id="KW-1133">Transmembrane helix</keyword>
<dbReference type="PROSITE" id="PS51715">
    <property type="entry name" value="G_GB1_RHD3"/>
    <property type="match status" value="2"/>
</dbReference>
<comment type="similarity">
    <text evidence="5">Belongs to the MCM family.</text>
</comment>
<dbReference type="GO" id="GO:0005634">
    <property type="term" value="C:nucleus"/>
    <property type="evidence" value="ECO:0007669"/>
    <property type="project" value="TreeGrafter"/>
</dbReference>
<feature type="domain" description="MCM C-terminal AAA(+) ATPase" evidence="7">
    <location>
        <begin position="356"/>
        <end position="562"/>
    </location>
</feature>
<keyword evidence="6" id="KW-0472">Membrane</keyword>
<dbReference type="Pfam" id="PF02263">
    <property type="entry name" value="GBP"/>
    <property type="match status" value="1"/>
</dbReference>
<keyword evidence="2 5" id="KW-0067">ATP-binding</keyword>
<dbReference type="OrthoDB" id="7788754at2759"/>
<evidence type="ECO:0000313" key="10">
    <source>
        <dbReference type="Proteomes" id="UP000054324"/>
    </source>
</evidence>
<dbReference type="PROSITE" id="PS50051">
    <property type="entry name" value="MCM_2"/>
    <property type="match status" value="1"/>
</dbReference>
<dbReference type="InterPro" id="IPR027417">
    <property type="entry name" value="P-loop_NTPase"/>
</dbReference>
<sequence length="752" mass="83824">SSKPGIEQYEAGEDEGIGKRGHAVQVVKVDEGNGTTTFTLDEPALSSILLHPSVRDKLVVIISVAGAFRQGKSFLLDFFLRYMSSKDHDNWIGSGDTPLEGFPWRGGAERDTTGILLWSEPFIIKLQSGEDAAVLFMDTQHLLFLVRDWSFPYDYEFGSIGGNRLLDARLKIQPSHHTEHETVRRHIRSCFSRVSCFLLPHPGLKVATNPKFDGRLSDIDAQFLNELRVFVPTVLSPATLQLKKINGEKITCRELLTYFKAYMEIYQGDTLPEPRSMLEATAEANNLNAIMACQDAYTEAMNKDCVPRMKRCPFEWQVFPSGEFEDSEVMSYEVMSKRLTSAELDTICKMSQDRRLFSNLCNSLFLTIHGNKEVKKGILLMLFGGVSKFTGEGTHLRGHMNVCLVGDPSTAKSQFLKHVERFSPRAVYTSGKTSSAAGLTAAVVRDEESFEFVIEAGALMLAANGVCCILEFDKMDIRDQVTIHEAMEQQAISITKAGVKATLNARTSILAAANPISGRYDRSKSLRQNIGLSASIMSRFDLFFVLVDECNDIVDYAVARSIVDLHMSVQSSTDVQSSYSVCGPDKPYLNPNDLEIAHSRAFQAAIQKFTSIRKMGGEQYAAIYLERLKTTLQQLGNEYRTANTNKNIFQTFRTPAVFSVILIIFHIITGISEFVGINAVTNMFLVPFYLALVTLMTWMFLSYTGRAPELAQAIDSAADVVVQKVVTPAIQHIGQRSVQQLVGTERPIRERS</sequence>
<evidence type="ECO:0000256" key="1">
    <source>
        <dbReference type="ARBA" id="ARBA00022741"/>
    </source>
</evidence>
<dbReference type="GO" id="GO:0003924">
    <property type="term" value="F:GTPase activity"/>
    <property type="evidence" value="ECO:0007669"/>
    <property type="project" value="InterPro"/>
</dbReference>
<dbReference type="PANTHER" id="PTHR11630:SF43">
    <property type="entry name" value="DNA REPLICATION LICENSING FACTOR MCM6"/>
    <property type="match status" value="1"/>
</dbReference>
<dbReference type="GO" id="GO:0005525">
    <property type="term" value="F:GTP binding"/>
    <property type="evidence" value="ECO:0007669"/>
    <property type="project" value="UniProtKB-KW"/>
</dbReference>
<dbReference type="GO" id="GO:0003697">
    <property type="term" value="F:single-stranded DNA binding"/>
    <property type="evidence" value="ECO:0007669"/>
    <property type="project" value="TreeGrafter"/>
</dbReference>
<dbReference type="GO" id="GO:0005524">
    <property type="term" value="F:ATP binding"/>
    <property type="evidence" value="ECO:0007669"/>
    <property type="project" value="UniProtKB-KW"/>
</dbReference>
<dbReference type="SMART" id="SM00350">
    <property type="entry name" value="MCM"/>
    <property type="match status" value="1"/>
</dbReference>
<feature type="domain" description="GB1/RHD3-type G" evidence="8">
    <location>
        <begin position="141"/>
        <end position="239"/>
    </location>
</feature>
<dbReference type="PRINTS" id="PR01657">
    <property type="entry name" value="MCMFAMILY"/>
</dbReference>
<dbReference type="InterPro" id="IPR030386">
    <property type="entry name" value="G_GB1_RHD3_dom"/>
</dbReference>
<dbReference type="InterPro" id="IPR031327">
    <property type="entry name" value="MCM"/>
</dbReference>
<dbReference type="InterPro" id="IPR015894">
    <property type="entry name" value="Guanylate-bd_N"/>
</dbReference>
<keyword evidence="6" id="KW-0812">Transmembrane</keyword>
<feature type="non-terminal residue" evidence="9">
    <location>
        <position position="1"/>
    </location>
</feature>